<dbReference type="InterPro" id="IPR012592">
    <property type="entry name" value="PROCN"/>
</dbReference>
<name>A0A401G8D5_9APHY</name>
<proteinExistence type="predicted"/>
<dbReference type="GO" id="GO:0030620">
    <property type="term" value="F:U2 snRNA binding"/>
    <property type="evidence" value="ECO:0007669"/>
    <property type="project" value="TreeGrafter"/>
</dbReference>
<dbReference type="Proteomes" id="UP000287166">
    <property type="component" value="Unassembled WGS sequence"/>
</dbReference>
<dbReference type="Pfam" id="PF10598">
    <property type="entry name" value="RRM_4"/>
    <property type="match status" value="1"/>
</dbReference>
<feature type="region of interest" description="Disordered" evidence="1">
    <location>
        <begin position="132"/>
        <end position="184"/>
    </location>
</feature>
<evidence type="ECO:0000256" key="1">
    <source>
        <dbReference type="SAM" id="MobiDB-lite"/>
    </source>
</evidence>
<dbReference type="GO" id="GO:0071013">
    <property type="term" value="C:catalytic step 2 spliceosome"/>
    <property type="evidence" value="ECO:0007669"/>
    <property type="project" value="TreeGrafter"/>
</dbReference>
<dbReference type="Gene3D" id="3.30.43.40">
    <property type="entry name" value="Pre-mRNA-processing-splicing factor 8, U5-snRNA-binding domain"/>
    <property type="match status" value="1"/>
</dbReference>
<reference evidence="5 6" key="1">
    <citation type="journal article" date="2018" name="Sci. Rep.">
        <title>Genome sequence of the cauliflower mushroom Sparassis crispa (Hanabiratake) and its association with beneficial usage.</title>
        <authorList>
            <person name="Kiyama R."/>
            <person name="Furutani Y."/>
            <person name="Kawaguchi K."/>
            <person name="Nakanishi T."/>
        </authorList>
    </citation>
    <scope>NUCLEOTIDE SEQUENCE [LARGE SCALE GENOMIC DNA]</scope>
</reference>
<gene>
    <name evidence="5" type="ORF">SCP_0113350</name>
</gene>
<dbReference type="GO" id="GO:0017070">
    <property type="term" value="F:U6 snRNA binding"/>
    <property type="evidence" value="ECO:0007669"/>
    <property type="project" value="TreeGrafter"/>
</dbReference>
<dbReference type="PANTHER" id="PTHR11140:SF0">
    <property type="entry name" value="PRE-MRNA-PROCESSING-SPLICING FACTOR 8"/>
    <property type="match status" value="1"/>
</dbReference>
<dbReference type="GO" id="GO:0000244">
    <property type="term" value="P:spliceosomal tri-snRNP complex assembly"/>
    <property type="evidence" value="ECO:0007669"/>
    <property type="project" value="TreeGrafter"/>
</dbReference>
<accession>A0A401G8D5</accession>
<dbReference type="InterPro" id="IPR019582">
    <property type="entry name" value="RRM_spliceosomal_PrP8"/>
</dbReference>
<evidence type="ECO:0000313" key="6">
    <source>
        <dbReference type="Proteomes" id="UP000287166"/>
    </source>
</evidence>
<dbReference type="InParanoid" id="A0A401G8D5"/>
<dbReference type="GO" id="GO:0097157">
    <property type="term" value="F:pre-mRNA intronic binding"/>
    <property type="evidence" value="ECO:0007669"/>
    <property type="project" value="TreeGrafter"/>
</dbReference>
<feature type="compositionally biased region" description="Polar residues" evidence="1">
    <location>
        <begin position="161"/>
        <end position="184"/>
    </location>
</feature>
<evidence type="ECO:0000259" key="2">
    <source>
        <dbReference type="Pfam" id="PF08083"/>
    </source>
</evidence>
<feature type="domain" description="RNA recognition motif spliceosomal PrP8" evidence="4">
    <location>
        <begin position="498"/>
        <end position="588"/>
    </location>
</feature>
<dbReference type="GO" id="GO:0030623">
    <property type="term" value="F:U5 snRNA binding"/>
    <property type="evidence" value="ECO:0007669"/>
    <property type="project" value="InterPro"/>
</dbReference>
<dbReference type="AlphaFoldDB" id="A0A401G8D5"/>
<dbReference type="Pfam" id="PF08083">
    <property type="entry name" value="PROCN"/>
    <property type="match status" value="1"/>
</dbReference>
<evidence type="ECO:0000259" key="4">
    <source>
        <dbReference type="Pfam" id="PF10598"/>
    </source>
</evidence>
<dbReference type="InterPro" id="IPR012337">
    <property type="entry name" value="RNaseH-like_sf"/>
</dbReference>
<protein>
    <recommendedName>
        <fullName evidence="7">Pre-mRNA-processing-splicing factor 8</fullName>
    </recommendedName>
</protein>
<dbReference type="GO" id="GO:0005682">
    <property type="term" value="C:U5 snRNP"/>
    <property type="evidence" value="ECO:0007669"/>
    <property type="project" value="TreeGrafter"/>
</dbReference>
<dbReference type="InterPro" id="IPR042516">
    <property type="entry name" value="Prp8_U5-snRNA-bd_sf"/>
</dbReference>
<dbReference type="OrthoDB" id="1931567at2759"/>
<evidence type="ECO:0000313" key="5">
    <source>
        <dbReference type="EMBL" id="GBE78446.1"/>
    </source>
</evidence>
<dbReference type="RefSeq" id="XP_027609359.1">
    <property type="nucleotide sequence ID" value="XM_027753558.1"/>
</dbReference>
<dbReference type="FunFam" id="3.30.43.40:FF:000001">
    <property type="entry name" value="Pre-mRNA-processing-splicing factor 8"/>
    <property type="match status" value="1"/>
</dbReference>
<keyword evidence="6" id="KW-1185">Reference proteome</keyword>
<dbReference type="InterPro" id="IPR019581">
    <property type="entry name" value="Prp8_U5-snRNA-bd"/>
</dbReference>
<dbReference type="PANTHER" id="PTHR11140">
    <property type="entry name" value="PRE-MRNA SPLICING FACTOR PRP8"/>
    <property type="match status" value="1"/>
</dbReference>
<dbReference type="SUPFAM" id="SSF53098">
    <property type="entry name" value="Ribonuclease H-like"/>
    <property type="match status" value="1"/>
</dbReference>
<feature type="region of interest" description="Disordered" evidence="1">
    <location>
        <begin position="1"/>
        <end position="43"/>
    </location>
</feature>
<feature type="domain" description="PROCN" evidence="2">
    <location>
        <begin position="194"/>
        <end position="344"/>
    </location>
</feature>
<evidence type="ECO:0008006" key="7">
    <source>
        <dbReference type="Google" id="ProtNLM"/>
    </source>
</evidence>
<dbReference type="InterPro" id="IPR027652">
    <property type="entry name" value="PRP8"/>
</dbReference>
<dbReference type="Pfam" id="PF10597">
    <property type="entry name" value="U5_2-snRNA_bdg"/>
    <property type="match status" value="1"/>
</dbReference>
<organism evidence="5 6">
    <name type="scientific">Sparassis crispa</name>
    <dbReference type="NCBI Taxonomy" id="139825"/>
    <lineage>
        <taxon>Eukaryota</taxon>
        <taxon>Fungi</taxon>
        <taxon>Dikarya</taxon>
        <taxon>Basidiomycota</taxon>
        <taxon>Agaricomycotina</taxon>
        <taxon>Agaricomycetes</taxon>
        <taxon>Polyporales</taxon>
        <taxon>Sparassidaceae</taxon>
        <taxon>Sparassis</taxon>
    </lineage>
</organism>
<feature type="domain" description="Pre-mRNA-processing-splicing factor 8 U5-snRNA-binding" evidence="3">
    <location>
        <begin position="729"/>
        <end position="817"/>
    </location>
</feature>
<feature type="compositionally biased region" description="Low complexity" evidence="1">
    <location>
        <begin position="13"/>
        <end position="35"/>
    </location>
</feature>
<dbReference type="STRING" id="139825.A0A401G8D5"/>
<dbReference type="GeneID" id="38775363"/>
<evidence type="ECO:0000259" key="3">
    <source>
        <dbReference type="Pfam" id="PF10597"/>
    </source>
</evidence>
<dbReference type="EMBL" id="BFAD01000001">
    <property type="protein sequence ID" value="GBE78446.1"/>
    <property type="molecule type" value="Genomic_DNA"/>
</dbReference>
<dbReference type="GO" id="GO:0030619">
    <property type="term" value="F:U1 snRNA binding"/>
    <property type="evidence" value="ECO:0007669"/>
    <property type="project" value="TreeGrafter"/>
</dbReference>
<sequence length="1144" mass="130095">MLPAPLLVNNRPVGSTSASVSTSGRSRSSEEGNGSDISSQQRLVPSAQDYHEGYDNTPYYPLSISHQGAGFEEKVSRTAGVHSGVLQQATVSNQYPGETYNPYFQQPPTGYEDMPIPFTTDPDDMPILPTPASPARTRQRGVSLVDNGPVPGPGGIRRVARQSNAKCASSQAPPQNQYSRSSSSPYTNLPLVLLLGNLLARQFEGRNSEGIAKTMTKQRVESHYDLELRAAVMHDILDMMPESIKQNKSKMILQRLSEVWRCWKANIPWNVPGMPTAIENVILRYIKSKAHWWCSVAHYNRERIRRGATVDKAVVKKNLGRLTRLYLKAEQERQHGYLKDGPYISAEEAVAIYTATVHWLESRKFSPIPFPPLNYKHDTKLLVLALEKLKEAYSVKEELALIEQASFSYQIDTYDKLIPCYDIEPVEKITDAYSDQFLFFEADKRGLFSAWIKLADTEPPPLLVYKWCQGINNLTDIWETSDGECNVLMETVLSKVYEKIDLTLLNRLLRLILDHDLADYITAKNNTVLTYKDIAHTNAYGMIRGLQFSAFVFQYYSLVLDLLILGLQRASEMAGPPQMPNNFLQYRDSATETCHPIRLYSHYVDHLYILFCFTAKESRDLIQQYLSTNPDPTNNNVISLGRAVFWNVKQSLPCSLTTIEWEDTFVSVFSKDNPQLLFSMCGFEVRILPKIRTMGGERFSLKDTVWNLTNEQSKERTAQAFLRVSDEGVQQFNNRIRQVLMSSGSTTFSKIVNKWNTALIGLMTYYREAVIHTNELLDSLVKAENKIQTRIKLGLNSKMPWRFPPVVFYTLKELGGLVTHFRGGMSHEEDQLIPNLYRYLQPWEADFLDFARVWSEYSMKRKEANLQNRRLTLEDLKDSWDRGTPWINTPLQEDRCRRTCGPVISNPIKLDELTILEAGSDESTIQDFLSIIGLCSEIQSLSLRHLQYDVDLAGKRMLRIQTPTEVRSIATALSLSRGITGDACRAVRKVLPMHALNSVKVYCEVWEDVMAFGALLRDAGPNIIEVYFNPSGPIMDLSWDPVTNEMDRLPTGAWNVLNFASCTSLQSLVFAFDLEHHGLYIPTMNSNVCFDDNVFVLNVCVSQPILLHRAAIVIARVRISVRFYYTRTVWSEGLQGVLETRKYV</sequence>
<comment type="caution">
    <text evidence="5">The sequence shown here is derived from an EMBL/GenBank/DDBJ whole genome shotgun (WGS) entry which is preliminary data.</text>
</comment>